<keyword evidence="2" id="KW-1185">Reference proteome</keyword>
<dbReference type="AlphaFoldDB" id="K6YTM0"/>
<organism evidence="1 2">
    <name type="scientific">Paraglaciecola arctica BSs20135</name>
    <dbReference type="NCBI Taxonomy" id="493475"/>
    <lineage>
        <taxon>Bacteria</taxon>
        <taxon>Pseudomonadati</taxon>
        <taxon>Pseudomonadota</taxon>
        <taxon>Gammaproteobacteria</taxon>
        <taxon>Alteromonadales</taxon>
        <taxon>Alteromonadaceae</taxon>
        <taxon>Paraglaciecola</taxon>
    </lineage>
</organism>
<sequence>MGLLHDEASVEQTTNAIAEMYDFERTFIASPFFIVVLRYLT</sequence>
<dbReference type="Proteomes" id="UP000006327">
    <property type="component" value="Unassembled WGS sequence"/>
</dbReference>
<proteinExistence type="predicted"/>
<evidence type="ECO:0000313" key="1">
    <source>
        <dbReference type="EMBL" id="GAC21512.1"/>
    </source>
</evidence>
<protein>
    <submittedName>
        <fullName evidence="1">Uncharacterized protein</fullName>
    </submittedName>
</protein>
<comment type="caution">
    <text evidence="1">The sequence shown here is derived from an EMBL/GenBank/DDBJ whole genome shotgun (WGS) entry which is preliminary data.</text>
</comment>
<name>K6YTM0_9ALTE</name>
<dbReference type="EMBL" id="BAEO01000062">
    <property type="protein sequence ID" value="GAC21512.1"/>
    <property type="molecule type" value="Genomic_DNA"/>
</dbReference>
<gene>
    <name evidence="1" type="ORF">GARC_4570</name>
</gene>
<accession>K6YTM0</accession>
<evidence type="ECO:0000313" key="2">
    <source>
        <dbReference type="Proteomes" id="UP000006327"/>
    </source>
</evidence>
<reference evidence="1 2" key="1">
    <citation type="journal article" date="2017" name="Antonie Van Leeuwenhoek">
        <title>Rhizobium rhizosphaerae sp. nov., a novel species isolated from rice rhizosphere.</title>
        <authorList>
            <person name="Zhao J.J."/>
            <person name="Zhang J."/>
            <person name="Zhang R.J."/>
            <person name="Zhang C.W."/>
            <person name="Yin H.Q."/>
            <person name="Zhang X.X."/>
        </authorList>
    </citation>
    <scope>NUCLEOTIDE SEQUENCE [LARGE SCALE GENOMIC DNA]</scope>
    <source>
        <strain evidence="1 2">BSs20135</strain>
    </source>
</reference>
<dbReference type="STRING" id="493475.GARC_4570"/>